<dbReference type="InterPro" id="IPR049408">
    <property type="entry name" value="UVSSA_N_a-solenoid_rpt"/>
</dbReference>
<evidence type="ECO:0000256" key="11">
    <source>
        <dbReference type="ARBA" id="ARBA00022868"/>
    </source>
</evidence>
<evidence type="ECO:0000256" key="12">
    <source>
        <dbReference type="ARBA" id="ARBA00022949"/>
    </source>
</evidence>
<evidence type="ECO:0000256" key="14">
    <source>
        <dbReference type="ARBA" id="ARBA00023065"/>
    </source>
</evidence>
<keyword evidence="6 20" id="KW-0812">Transmembrane</keyword>
<feature type="compositionally biased region" description="Polar residues" evidence="21">
    <location>
        <begin position="892"/>
        <end position="902"/>
    </location>
</feature>
<keyword evidence="14 20" id="KW-0406">Ion transport</keyword>
<evidence type="ECO:0000256" key="4">
    <source>
        <dbReference type="ARBA" id="ARBA00022448"/>
    </source>
</evidence>
<dbReference type="InterPro" id="IPR036236">
    <property type="entry name" value="Znf_C2H2_sf"/>
</dbReference>
<gene>
    <name evidence="20" type="primary">inx</name>
</gene>
<keyword evidence="10" id="KW-0862">Zinc</keyword>
<dbReference type="Pfam" id="PF20867">
    <property type="entry name" value="UVSSA_N"/>
    <property type="match status" value="1"/>
</dbReference>
<dbReference type="InterPro" id="IPR000990">
    <property type="entry name" value="Innexin"/>
</dbReference>
<accession>A0A915NHB8</accession>
<dbReference type="FunFam" id="3.30.160.60:FF:000311">
    <property type="entry name" value="protein odd-skipped-related 2 isoform X1"/>
    <property type="match status" value="1"/>
</dbReference>
<dbReference type="GO" id="GO:0034220">
    <property type="term" value="P:monoatomic ion transmembrane transport"/>
    <property type="evidence" value="ECO:0007669"/>
    <property type="project" value="UniProtKB-KW"/>
</dbReference>
<dbReference type="Pfam" id="PF00876">
    <property type="entry name" value="Innexin"/>
    <property type="match status" value="1"/>
</dbReference>
<name>A0A915NHB8_9BILA</name>
<feature type="compositionally biased region" description="Low complexity" evidence="21">
    <location>
        <begin position="942"/>
        <end position="952"/>
    </location>
</feature>
<keyword evidence="5" id="KW-1003">Cell membrane</keyword>
<feature type="transmembrane region" description="Helical" evidence="20">
    <location>
        <begin position="465"/>
        <end position="482"/>
    </location>
</feature>
<keyword evidence="7" id="KW-0479">Metal-binding</keyword>
<evidence type="ECO:0000256" key="3">
    <source>
        <dbReference type="ARBA" id="ARBA00004651"/>
    </source>
</evidence>
<evidence type="ECO:0000259" key="22">
    <source>
        <dbReference type="PROSITE" id="PS50157"/>
    </source>
</evidence>
<feature type="region of interest" description="Disordered" evidence="21">
    <location>
        <begin position="1"/>
        <end position="30"/>
    </location>
</feature>
<dbReference type="PROSITE" id="PS51013">
    <property type="entry name" value="PANNEXIN"/>
    <property type="match status" value="1"/>
</dbReference>
<dbReference type="GO" id="GO:0005243">
    <property type="term" value="F:gap junction channel activity"/>
    <property type="evidence" value="ECO:0007669"/>
    <property type="project" value="TreeGrafter"/>
</dbReference>
<evidence type="ECO:0000256" key="1">
    <source>
        <dbReference type="ARBA" id="ARBA00004123"/>
    </source>
</evidence>
<keyword evidence="12" id="KW-0965">Cell junction</keyword>
<comment type="similarity">
    <text evidence="18">Belongs to the Odd C2H2-type zinc-finger protein family.</text>
</comment>
<dbReference type="Pfam" id="PF13912">
    <property type="entry name" value="zf-C2H2_6"/>
    <property type="match status" value="1"/>
</dbReference>
<evidence type="ECO:0000256" key="18">
    <source>
        <dbReference type="ARBA" id="ARBA00038339"/>
    </source>
</evidence>
<feature type="transmembrane region" description="Helical" evidence="20">
    <location>
        <begin position="639"/>
        <end position="663"/>
    </location>
</feature>
<evidence type="ECO:0000313" key="23">
    <source>
        <dbReference type="Proteomes" id="UP000887560"/>
    </source>
</evidence>
<evidence type="ECO:0000256" key="20">
    <source>
        <dbReference type="RuleBase" id="RU010713"/>
    </source>
</evidence>
<keyword evidence="13 20" id="KW-1133">Transmembrane helix</keyword>
<evidence type="ECO:0000256" key="10">
    <source>
        <dbReference type="ARBA" id="ARBA00022833"/>
    </source>
</evidence>
<evidence type="ECO:0000256" key="21">
    <source>
        <dbReference type="SAM" id="MobiDB-lite"/>
    </source>
</evidence>
<dbReference type="GO" id="GO:0005634">
    <property type="term" value="C:nucleus"/>
    <property type="evidence" value="ECO:0007669"/>
    <property type="project" value="UniProtKB-SubCell"/>
</dbReference>
<keyword evidence="11" id="KW-0303">Gap junction</keyword>
<dbReference type="SMART" id="SM00355">
    <property type="entry name" value="ZnF_C2H2"/>
    <property type="match status" value="3"/>
</dbReference>
<sequence length="1570" mass="179916">MFYTPDQPHQHKQNRKKHNDNTPQTSVGAFPSDINSIYPLFTTTNTIPPNLSFGIFPSPRFHSPALLPLLALQNMATQIVNYSVNSPANQTTNSSIFPQLPSIQQKQQKILEWIQAMQQQRPIAESMVHQYLTPKMHENTNSISNSILKNETNVTKKFDFADISSCVGNDQKYSREIKTEAEGLEAKDSAFTKTHVPPGASSSSLFEAAIVIAAAAASAAAEQKTTDTFIQVNIHQKTDNQSHTKTVNKNTQSVVKVKSEIGIPPSYPPRSVRSRRQRKQFICRYCGRQFTKSYNLLIHERIHTNERPFPCDECSKSFRRQDHLRDHKFTHAKEKPFKCSECSRGFCQQRTLLIHRQRDHGANVVLPPRKNASKLKILKEKVQAVADSVDWLNYYCTSVLLAFFALAISAKQYFGSPIQCWTPNEFKGGWDKYAENYCFVSNAYYVPFDEEIPRDLSHRQDQISYYRWVPVVLAVQALLFWLPNWIWNILHKQTAINPRCLLNEAQKSRKLHGADRDKEIGEIASFVSDTLSNFSPDEKFGYRSRHPSGLNATFLYLALKLFYILNCFGQLIVLNRFLGGEFHSWAWQAVFDLFKGVDWGESKLFPRVIMCDFSIRRLANPQRHTVQCVIMLNMINEKLYFFLHFWFLFVGIVTLVNFFYYFAMLMIPRMRTNFVRQNINKHQQKLRGFGRRELHRFVQCRLRPDGILLFHFIRQHVGGRFTYELLNELLRLHWLAQTSGATHHSRLGNINMVKGSSNTATTAHFMGNGSDGVESTTNSPGRGDILTIGHQDENSFSRQNTYKPTAYGHSLGYANMSMGINKSLSDVPVALHETQNFPTMHQNAFNSASLLRAISGTASPTNAFVPPKLAENQYSAPPTLQFVDGGDEKNQSKQQSMNTTPLMQPRRSKSPLVTGLGKRLLQSPQTLNNMDSQTNKEDVTSNDENNTNTNSDFDYKTKEINAKALKELVGTVRRMESIIPSFVDILFEQLRRTDCDVRLCVLHISGYFFQRSHRFRIELINGIQDFLVYTLETDPLHYPLPGPPDAACLLKKETITMLRCWIDKFGLGYQKLRSLGNYLNKSKSLDWENSNTTSQIERERAANEAFKQEVNARKVVEKITKLFDESRADIERIQVEAFQLSELLLPNFCSLDKKEIDGSSKRNKKLFMTNSADSHEAFLPSTDVTIYLKPQVEVEKSSDNVDLIHQLYETTKQLEKWTNNVNNWLKKLSQIGGNTQTSTTAITKRLIDTKRGLMEELEKCKEFKIKAKTDGDTDGSSSIDSEDEEFLDVEEKEGYESELMQFSSENSNKNEDPFICSTIPGPSNQNAQHKSSQQFDQASLIRKDQKNEKNNLNQPKRLAMGLDLCYWGEERINPETQRVNNQVADDCWWRKHSEDDNCNNEARDNCNEKSYVPRQITFVGELPILQKMCRAPLPSGKLCPRMEYDRCALHGPIIDRDEQGFPMEEQIEAENADNKKADKNEDEEAYIRDIEDATGMKLAGTSSNSLNSKKCNKTARQRPKPEGLLGRERLKTKLFDKRALKRVSETLGQIQKAKAERNFLHQFNYAMTRR</sequence>
<evidence type="ECO:0000256" key="16">
    <source>
        <dbReference type="ARBA" id="ARBA00023242"/>
    </source>
</evidence>
<reference evidence="24" key="1">
    <citation type="submission" date="2022-11" db="UniProtKB">
        <authorList>
            <consortium name="WormBaseParasite"/>
        </authorList>
    </citation>
    <scope>IDENTIFICATION</scope>
</reference>
<dbReference type="PRINTS" id="PR01262">
    <property type="entry name" value="INNEXIN"/>
</dbReference>
<dbReference type="GO" id="GO:0008270">
    <property type="term" value="F:zinc ion binding"/>
    <property type="evidence" value="ECO:0007669"/>
    <property type="project" value="UniProtKB-KW"/>
</dbReference>
<feature type="region of interest" description="Disordered" evidence="21">
    <location>
        <begin position="877"/>
        <end position="953"/>
    </location>
</feature>
<keyword evidence="4 20" id="KW-0813">Transport</keyword>
<feature type="domain" description="C2H2-type" evidence="22">
    <location>
        <begin position="309"/>
        <end position="336"/>
    </location>
</feature>
<evidence type="ECO:0000256" key="19">
    <source>
        <dbReference type="PROSITE-ProRule" id="PRU00042"/>
    </source>
</evidence>
<feature type="domain" description="C2H2-type" evidence="22">
    <location>
        <begin position="281"/>
        <end position="308"/>
    </location>
</feature>
<feature type="transmembrane region" description="Helical" evidence="20">
    <location>
        <begin position="554"/>
        <end position="574"/>
    </location>
</feature>
<dbReference type="FunFam" id="3.30.160.60:FF:000090">
    <property type="entry name" value="Odd-skipped-related transciption factor 2"/>
    <property type="match status" value="1"/>
</dbReference>
<dbReference type="GO" id="GO:0005921">
    <property type="term" value="C:gap junction"/>
    <property type="evidence" value="ECO:0007669"/>
    <property type="project" value="UniProtKB-SubCell"/>
</dbReference>
<organism evidence="23 24">
    <name type="scientific">Meloidogyne floridensis</name>
    <dbReference type="NCBI Taxonomy" id="298350"/>
    <lineage>
        <taxon>Eukaryota</taxon>
        <taxon>Metazoa</taxon>
        <taxon>Ecdysozoa</taxon>
        <taxon>Nematoda</taxon>
        <taxon>Chromadorea</taxon>
        <taxon>Rhabditida</taxon>
        <taxon>Tylenchina</taxon>
        <taxon>Tylenchomorpha</taxon>
        <taxon>Tylenchoidea</taxon>
        <taxon>Meloidogynidae</taxon>
        <taxon>Meloidogyninae</taxon>
        <taxon>Meloidogyne</taxon>
    </lineage>
</organism>
<dbReference type="InterPro" id="IPR013087">
    <property type="entry name" value="Znf_C2H2_type"/>
</dbReference>
<keyword evidence="9 19" id="KW-0863">Zinc-finger</keyword>
<feature type="compositionally biased region" description="Polar residues" evidence="21">
    <location>
        <begin position="1320"/>
        <end position="1337"/>
    </location>
</feature>
<dbReference type="PROSITE" id="PS00028">
    <property type="entry name" value="ZINC_FINGER_C2H2_1"/>
    <property type="match status" value="3"/>
</dbReference>
<protein>
    <recommendedName>
        <fullName evidence="20">Innexin</fullName>
    </recommendedName>
</protein>
<dbReference type="PANTHER" id="PTHR11893">
    <property type="entry name" value="INNEXIN"/>
    <property type="match status" value="1"/>
</dbReference>
<keyword evidence="8" id="KW-0677">Repeat</keyword>
<comment type="subcellular location">
    <subcellularLocation>
        <location evidence="2">Cell junction</location>
        <location evidence="2">Gap junction</location>
    </subcellularLocation>
    <subcellularLocation>
        <location evidence="3 20">Cell membrane</location>
        <topology evidence="3 20">Multi-pass membrane protein</topology>
    </subcellularLocation>
    <subcellularLocation>
        <location evidence="1">Nucleus</location>
    </subcellularLocation>
</comment>
<feature type="region of interest" description="Disordered" evidence="21">
    <location>
        <begin position="1498"/>
        <end position="1524"/>
    </location>
</feature>
<dbReference type="Pfam" id="PF00096">
    <property type="entry name" value="zf-C2H2"/>
    <property type="match status" value="1"/>
</dbReference>
<keyword evidence="16" id="KW-0539">Nucleus</keyword>
<evidence type="ECO:0000256" key="7">
    <source>
        <dbReference type="ARBA" id="ARBA00022723"/>
    </source>
</evidence>
<proteinExistence type="inferred from homology"/>
<evidence type="ECO:0000256" key="2">
    <source>
        <dbReference type="ARBA" id="ARBA00004610"/>
    </source>
</evidence>
<evidence type="ECO:0000256" key="6">
    <source>
        <dbReference type="ARBA" id="ARBA00022692"/>
    </source>
</evidence>
<evidence type="ECO:0000313" key="24">
    <source>
        <dbReference type="WBParaSite" id="scf7180000418681.g2747"/>
    </source>
</evidence>
<feature type="transmembrane region" description="Helical" evidence="20">
    <location>
        <begin position="391"/>
        <end position="410"/>
    </location>
</feature>
<dbReference type="Pfam" id="PF09740">
    <property type="entry name" value="DUF2043"/>
    <property type="match status" value="1"/>
</dbReference>
<dbReference type="Proteomes" id="UP000887560">
    <property type="component" value="Unplaced"/>
</dbReference>
<feature type="region of interest" description="Disordered" evidence="21">
    <location>
        <begin position="1268"/>
        <end position="1337"/>
    </location>
</feature>
<comment type="similarity">
    <text evidence="20">Belongs to the pannexin family.</text>
</comment>
<dbReference type="PROSITE" id="PS50157">
    <property type="entry name" value="ZINC_FINGER_C2H2_2"/>
    <property type="match status" value="3"/>
</dbReference>
<dbReference type="WBParaSite" id="scf7180000418681.g2747">
    <property type="protein sequence ID" value="scf7180000418681.g2747"/>
    <property type="gene ID" value="scf7180000418681.g2747"/>
</dbReference>
<dbReference type="Gene3D" id="3.30.160.60">
    <property type="entry name" value="Classic Zinc Finger"/>
    <property type="match status" value="3"/>
</dbReference>
<evidence type="ECO:0000256" key="17">
    <source>
        <dbReference type="ARBA" id="ARBA00023303"/>
    </source>
</evidence>
<dbReference type="PANTHER" id="PTHR11893:SF20">
    <property type="entry name" value="INNEXIN-3"/>
    <property type="match status" value="1"/>
</dbReference>
<dbReference type="InterPro" id="IPR049431">
    <property type="entry name" value="UVSSA_C"/>
</dbReference>
<keyword evidence="15 20" id="KW-0472">Membrane</keyword>
<evidence type="ECO:0000256" key="15">
    <source>
        <dbReference type="ARBA" id="ARBA00023136"/>
    </source>
</evidence>
<dbReference type="GO" id="GO:0005886">
    <property type="term" value="C:plasma membrane"/>
    <property type="evidence" value="ECO:0007669"/>
    <property type="project" value="UniProtKB-SubCell"/>
</dbReference>
<evidence type="ECO:0000256" key="8">
    <source>
        <dbReference type="ARBA" id="ARBA00022737"/>
    </source>
</evidence>
<feature type="compositionally biased region" description="Acidic residues" evidence="21">
    <location>
        <begin position="1280"/>
        <end position="1293"/>
    </location>
</feature>
<evidence type="ECO:0000256" key="5">
    <source>
        <dbReference type="ARBA" id="ARBA00022475"/>
    </source>
</evidence>
<evidence type="ECO:0000256" key="13">
    <source>
        <dbReference type="ARBA" id="ARBA00022989"/>
    </source>
</evidence>
<keyword evidence="17 20" id="KW-0407">Ion channel</keyword>
<comment type="function">
    <text evidence="20">Structural component of the gap junctions.</text>
</comment>
<evidence type="ECO:0000256" key="9">
    <source>
        <dbReference type="ARBA" id="ARBA00022771"/>
    </source>
</evidence>
<dbReference type="SUPFAM" id="SSF57667">
    <property type="entry name" value="beta-beta-alpha zinc fingers"/>
    <property type="match status" value="2"/>
</dbReference>
<keyword evidence="23" id="KW-1185">Reference proteome</keyword>
<feature type="domain" description="C2H2-type" evidence="22">
    <location>
        <begin position="337"/>
        <end position="360"/>
    </location>
</feature>
<feature type="compositionally biased region" description="Polar residues" evidence="21">
    <location>
        <begin position="922"/>
        <end position="933"/>
    </location>
</feature>